<dbReference type="InterPro" id="IPR049492">
    <property type="entry name" value="BD-FAE-like_dom"/>
</dbReference>
<organism evidence="4">
    <name type="scientific">marine metagenome</name>
    <dbReference type="NCBI Taxonomy" id="408172"/>
    <lineage>
        <taxon>unclassified sequences</taxon>
        <taxon>metagenomes</taxon>
        <taxon>ecological metagenomes</taxon>
    </lineage>
</organism>
<feature type="domain" description="BD-FAE-like" evidence="3">
    <location>
        <begin position="97"/>
        <end position="270"/>
    </location>
</feature>
<keyword evidence="2" id="KW-1133">Transmembrane helix</keyword>
<keyword evidence="1" id="KW-0378">Hydrolase</keyword>
<reference evidence="4" key="1">
    <citation type="submission" date="2018-05" db="EMBL/GenBank/DDBJ databases">
        <authorList>
            <person name="Lanie J.A."/>
            <person name="Ng W.-L."/>
            <person name="Kazmierczak K.M."/>
            <person name="Andrzejewski T.M."/>
            <person name="Davidsen T.M."/>
            <person name="Wayne K.J."/>
            <person name="Tettelin H."/>
            <person name="Glass J.I."/>
            <person name="Rusch D."/>
            <person name="Podicherti R."/>
            <person name="Tsui H.-C.T."/>
            <person name="Winkler M.E."/>
        </authorList>
    </citation>
    <scope>NUCLEOTIDE SEQUENCE</scope>
</reference>
<feature type="non-terminal residue" evidence="4">
    <location>
        <position position="1"/>
    </location>
</feature>
<dbReference type="PANTHER" id="PTHR48081">
    <property type="entry name" value="AB HYDROLASE SUPERFAMILY PROTEIN C4A8.06C"/>
    <property type="match status" value="1"/>
</dbReference>
<dbReference type="Pfam" id="PF20434">
    <property type="entry name" value="BD-FAE"/>
    <property type="match status" value="1"/>
</dbReference>
<dbReference type="Gene3D" id="3.40.50.1820">
    <property type="entry name" value="alpha/beta hydrolase"/>
    <property type="match status" value="1"/>
</dbReference>
<evidence type="ECO:0000256" key="2">
    <source>
        <dbReference type="SAM" id="Phobius"/>
    </source>
</evidence>
<name>A0A382X3V2_9ZZZZ</name>
<dbReference type="SUPFAM" id="SSF53474">
    <property type="entry name" value="alpha/beta-Hydrolases"/>
    <property type="match status" value="1"/>
</dbReference>
<dbReference type="EMBL" id="UINC01164593">
    <property type="protein sequence ID" value="SVD65529.1"/>
    <property type="molecule type" value="Genomic_DNA"/>
</dbReference>
<dbReference type="GO" id="GO:0016787">
    <property type="term" value="F:hydrolase activity"/>
    <property type="evidence" value="ECO:0007669"/>
    <property type="project" value="UniProtKB-KW"/>
</dbReference>
<keyword evidence="2" id="KW-0472">Membrane</keyword>
<proteinExistence type="predicted"/>
<dbReference type="InterPro" id="IPR029058">
    <property type="entry name" value="AB_hydrolase_fold"/>
</dbReference>
<evidence type="ECO:0000256" key="1">
    <source>
        <dbReference type="ARBA" id="ARBA00022801"/>
    </source>
</evidence>
<sequence>CGSRAHTLCVDRINVLVRAATVHGVVKKLAGRDNEVFHMTRTTVIGGIFLTVLALAAVVPANAQLSTTATKFVEVANGYRLAPNITYLRAGGVDLKLDVYQPRGAAEPAPTLLFIHGGGWTNGAKETSLMNFLPYLDSGWAVVNVEYRMADDAHAPAAVEDCRCALRWVYRNAEQFNFDVDNIVVTGNSAGGHLSLTTGFLPASAGLDRQCPGDRRRSWTTGDTSTAELKVAAVINWYGITDVYDLLHDTPGVSGNFTEAWLGSHADRDDIAK</sequence>
<feature type="transmembrane region" description="Helical" evidence="2">
    <location>
        <begin position="42"/>
        <end position="61"/>
    </location>
</feature>
<accession>A0A382X3V2</accession>
<keyword evidence="2" id="KW-0812">Transmembrane</keyword>
<evidence type="ECO:0000313" key="4">
    <source>
        <dbReference type="EMBL" id="SVD65529.1"/>
    </source>
</evidence>
<dbReference type="AlphaFoldDB" id="A0A382X3V2"/>
<protein>
    <recommendedName>
        <fullName evidence="3">BD-FAE-like domain-containing protein</fullName>
    </recommendedName>
</protein>
<feature type="non-terminal residue" evidence="4">
    <location>
        <position position="273"/>
    </location>
</feature>
<evidence type="ECO:0000259" key="3">
    <source>
        <dbReference type="Pfam" id="PF20434"/>
    </source>
</evidence>
<gene>
    <name evidence="4" type="ORF">METZ01_LOCUS418383</name>
</gene>
<dbReference type="InterPro" id="IPR050300">
    <property type="entry name" value="GDXG_lipolytic_enzyme"/>
</dbReference>